<evidence type="ECO:0000313" key="2">
    <source>
        <dbReference type="Proteomes" id="UP000593765"/>
    </source>
</evidence>
<evidence type="ECO:0000313" key="1">
    <source>
        <dbReference type="EMBL" id="QOV92307.1"/>
    </source>
</evidence>
<dbReference type="AlphaFoldDB" id="A0A7M2X3F3"/>
<dbReference type="Proteomes" id="UP000593765">
    <property type="component" value="Chromosome"/>
</dbReference>
<dbReference type="EMBL" id="CP063458">
    <property type="protein sequence ID" value="QOV92307.1"/>
    <property type="molecule type" value="Genomic_DNA"/>
</dbReference>
<protein>
    <recommendedName>
        <fullName evidence="3">Glycosyltransferase family 1 protein</fullName>
    </recommendedName>
</protein>
<proteinExistence type="predicted"/>
<evidence type="ECO:0008006" key="3">
    <source>
        <dbReference type="Google" id="ProtNLM"/>
    </source>
</evidence>
<keyword evidence="2" id="KW-1185">Reference proteome</keyword>
<dbReference type="KEGG" id="hbs:IPV69_02015"/>
<name>A0A7M2X3F3_9BACT</name>
<organism evidence="1 2">
    <name type="scientific">Humisphaera borealis</name>
    <dbReference type="NCBI Taxonomy" id="2807512"/>
    <lineage>
        <taxon>Bacteria</taxon>
        <taxon>Pseudomonadati</taxon>
        <taxon>Planctomycetota</taxon>
        <taxon>Phycisphaerae</taxon>
        <taxon>Tepidisphaerales</taxon>
        <taxon>Tepidisphaeraceae</taxon>
        <taxon>Humisphaera</taxon>
    </lineage>
</organism>
<sequence>MMSRWPVAGVAWVTVQYLEGFRRLGYDVYYAEAHGCTQTKFMQTAEDDGVSLAADYIGRTLARFGFADRWAYHDVHDTGRCFGLSREKLYTLYKDAGAIINLHGGTEPLLEHSATGRLIYLETDPVEVQIGLGEGSQPVRNFLDAHASYFTWGLNYGKPDCKLPTDPNYVFHHSPPLVVTDFWSPNDRGPADTFTTIGNWKQGYKQVILDGETYHWSKHLEFLKFIDLPRKTPEKIELAISPSSIDEADTAVLRSNGWLVRNGVEVSAETEPYRRYLQQSRGEFTVAKDQNIRLRSGWFSERSAQYLAAGRPVVTQDTGFGSAVPLGEGVFAFNSEQEILSAFESIRSDYNRHRRAALDVACDLFNFDKVLPKVLASVGA</sequence>
<gene>
    <name evidence="1" type="ORF">IPV69_02015</name>
</gene>
<reference evidence="1 2" key="1">
    <citation type="submission" date="2020-10" db="EMBL/GenBank/DDBJ databases">
        <title>Wide distribution of Phycisphaera-like planctomycetes from WD2101 soil group in peatlands and genome analysis of the first cultivated representative.</title>
        <authorList>
            <person name="Dedysh S.N."/>
            <person name="Beletsky A.V."/>
            <person name="Ivanova A."/>
            <person name="Kulichevskaya I.S."/>
            <person name="Suzina N.E."/>
            <person name="Philippov D.A."/>
            <person name="Rakitin A.L."/>
            <person name="Mardanov A.V."/>
            <person name="Ravin N.V."/>
        </authorList>
    </citation>
    <scope>NUCLEOTIDE SEQUENCE [LARGE SCALE GENOMIC DNA]</scope>
    <source>
        <strain evidence="1 2">M1803</strain>
    </source>
</reference>
<accession>A0A7M2X3F3</accession>